<dbReference type="RefSeq" id="WP_009194349.1">
    <property type="nucleotide sequence ID" value="NZ_AODQ01000015.1"/>
</dbReference>
<dbReference type="Gene3D" id="1.10.287.1490">
    <property type="match status" value="1"/>
</dbReference>
<organism evidence="3 4">
    <name type="scientific">Cesiribacter andamanensis AMV16</name>
    <dbReference type="NCBI Taxonomy" id="1279009"/>
    <lineage>
        <taxon>Bacteria</taxon>
        <taxon>Pseudomonadati</taxon>
        <taxon>Bacteroidota</taxon>
        <taxon>Cytophagia</taxon>
        <taxon>Cytophagales</taxon>
        <taxon>Cesiribacteraceae</taxon>
        <taxon>Cesiribacter</taxon>
    </lineage>
</organism>
<keyword evidence="4" id="KW-1185">Reference proteome</keyword>
<evidence type="ECO:0008006" key="5">
    <source>
        <dbReference type="Google" id="ProtNLM"/>
    </source>
</evidence>
<feature type="transmembrane region" description="Helical" evidence="2">
    <location>
        <begin position="7"/>
        <end position="29"/>
    </location>
</feature>
<evidence type="ECO:0000313" key="3">
    <source>
        <dbReference type="EMBL" id="EMR03890.1"/>
    </source>
</evidence>
<dbReference type="eggNOG" id="COG3074">
    <property type="taxonomic scope" value="Bacteria"/>
</dbReference>
<keyword evidence="1" id="KW-0175">Coiled coil</keyword>
<keyword evidence="2" id="KW-0812">Transmembrane</keyword>
<name>M7NQ94_9BACT</name>
<keyword evidence="2" id="KW-0472">Membrane</keyword>
<keyword evidence="2" id="KW-1133">Transmembrane helix</keyword>
<evidence type="ECO:0000256" key="1">
    <source>
        <dbReference type="SAM" id="Coils"/>
    </source>
</evidence>
<dbReference type="AlphaFoldDB" id="M7NQ94"/>
<evidence type="ECO:0000313" key="4">
    <source>
        <dbReference type="Proteomes" id="UP000011910"/>
    </source>
</evidence>
<dbReference type="Proteomes" id="UP000011910">
    <property type="component" value="Unassembled WGS sequence"/>
</dbReference>
<evidence type="ECO:0000256" key="2">
    <source>
        <dbReference type="SAM" id="Phobius"/>
    </source>
</evidence>
<dbReference type="EMBL" id="AODQ01000015">
    <property type="protein sequence ID" value="EMR03890.1"/>
    <property type="molecule type" value="Genomic_DNA"/>
</dbReference>
<sequence>MIAENKIKAVAAGVTVTLFASLIGTGILYRDNSLLKEDFMAEKVRTESLTAERSSLKKELDALRTDLSTYTIKNGELDLAIRNAQQQLSEREARIAQLSKENASIAQLKKENAAIRKIRQDLVSQLEGMRSSNSQLQAEIAELNRTIAALRRENDNLYAKAHAKTSMAYNFRTEVVKKRKDKLTVRAKRAHLVKISFDMSNPSELSGELYVKVRSPKSQDVAGDLVILENSVLQQDVLTASIDGGWSAPTDYRRVSLSFDPADKLEQGVYHIMVYSGNNYLGSSQFSLAK</sequence>
<protein>
    <recommendedName>
        <fullName evidence="5">Chromosome segregation protein SMC</fullName>
    </recommendedName>
</protein>
<gene>
    <name evidence="3" type="ORF">ADICEAN_00947</name>
</gene>
<reference evidence="3 4" key="1">
    <citation type="journal article" date="2013" name="Genome Announc.">
        <title>Draft Genome Sequence of Cesiribacter andamanensis Strain AMV16T, Isolated from a Soil Sample from a Mud Volcano in the Andaman Islands, India.</title>
        <authorList>
            <person name="Shivaji S."/>
            <person name="Ara S."/>
            <person name="Begum Z."/>
            <person name="Srinivas T.N."/>
            <person name="Singh A."/>
            <person name="Kumar Pinnaka A."/>
        </authorList>
    </citation>
    <scope>NUCLEOTIDE SEQUENCE [LARGE SCALE GENOMIC DNA]</scope>
    <source>
        <strain evidence="3 4">AMV16</strain>
    </source>
</reference>
<dbReference type="STRING" id="1279009.ADICEAN_00947"/>
<proteinExistence type="predicted"/>
<comment type="caution">
    <text evidence="3">The sequence shown here is derived from an EMBL/GenBank/DDBJ whole genome shotgun (WGS) entry which is preliminary data.</text>
</comment>
<feature type="coiled-coil region" evidence="1">
    <location>
        <begin position="46"/>
        <end position="160"/>
    </location>
</feature>
<accession>M7NQ94</accession>
<dbReference type="OrthoDB" id="977901at2"/>